<proteinExistence type="predicted"/>
<reference evidence="1 2" key="1">
    <citation type="submission" date="2023-01" db="EMBL/GenBank/DDBJ databases">
        <authorList>
            <person name="Kreplak J."/>
        </authorList>
    </citation>
    <scope>NUCLEOTIDE SEQUENCE [LARGE SCALE GENOMIC DNA]</scope>
</reference>
<accession>A0AAV1B8Z9</accession>
<organism evidence="1 2">
    <name type="scientific">Vicia faba</name>
    <name type="common">Broad bean</name>
    <name type="synonym">Faba vulgaris</name>
    <dbReference type="NCBI Taxonomy" id="3906"/>
    <lineage>
        <taxon>Eukaryota</taxon>
        <taxon>Viridiplantae</taxon>
        <taxon>Streptophyta</taxon>
        <taxon>Embryophyta</taxon>
        <taxon>Tracheophyta</taxon>
        <taxon>Spermatophyta</taxon>
        <taxon>Magnoliopsida</taxon>
        <taxon>eudicotyledons</taxon>
        <taxon>Gunneridae</taxon>
        <taxon>Pentapetalae</taxon>
        <taxon>rosids</taxon>
        <taxon>fabids</taxon>
        <taxon>Fabales</taxon>
        <taxon>Fabaceae</taxon>
        <taxon>Papilionoideae</taxon>
        <taxon>50 kb inversion clade</taxon>
        <taxon>NPAAA clade</taxon>
        <taxon>Hologalegina</taxon>
        <taxon>IRL clade</taxon>
        <taxon>Fabeae</taxon>
        <taxon>Vicia</taxon>
    </lineage>
</organism>
<dbReference type="EMBL" id="OX451741">
    <property type="protein sequence ID" value="CAI8619066.1"/>
    <property type="molecule type" value="Genomic_DNA"/>
</dbReference>
<dbReference type="Proteomes" id="UP001157006">
    <property type="component" value="Chromosome 6"/>
</dbReference>
<keyword evidence="2" id="KW-1185">Reference proteome</keyword>
<sequence>MCHLHPQLLLKHVDKIIRFCIHTFIFRTSRRFTSRHRRRWPPSLQRFFFLFLPVQRHLTLFLIHRSLQFHLPLLLLTRITNQFWIQFRRRVFGFGFRLKGATLKQETRAMVPMTRFTRMKRGEGANQLANGGSWVSQELLALLCSLSGQQDSSRVDSNMG</sequence>
<gene>
    <name evidence="1" type="ORF">VFH_VI152920</name>
</gene>
<protein>
    <submittedName>
        <fullName evidence="1">Uncharacterized protein</fullName>
    </submittedName>
</protein>
<evidence type="ECO:0000313" key="2">
    <source>
        <dbReference type="Proteomes" id="UP001157006"/>
    </source>
</evidence>
<dbReference type="AlphaFoldDB" id="A0AAV1B8Z9"/>
<name>A0AAV1B8Z9_VICFA</name>
<evidence type="ECO:0000313" key="1">
    <source>
        <dbReference type="EMBL" id="CAI8619066.1"/>
    </source>
</evidence>